<dbReference type="PANTHER" id="PTHR36447">
    <property type="entry name" value="BETA-GALACTOSIDASE GANA"/>
    <property type="match status" value="1"/>
</dbReference>
<dbReference type="InterPro" id="IPR029062">
    <property type="entry name" value="Class_I_gatase-like"/>
</dbReference>
<dbReference type="EMBL" id="AKWW02000050">
    <property type="protein sequence ID" value="EMF42046.1"/>
    <property type="molecule type" value="Genomic_DNA"/>
</dbReference>
<dbReference type="Gene3D" id="3.40.50.880">
    <property type="match status" value="1"/>
</dbReference>
<sequence>MATWFSGMNVLNVNTHFRPASKIDFKDYKIIILPMYTMVNETVFKRLEEFVREGGTLVLGFRTGAKDLNGWMYDSQIPGPFAEMAGIKIRKFESVGNQKVKFRFRFFRELVLKFVKF</sequence>
<feature type="domain" description="Beta-galactosidase trimerisation" evidence="1">
    <location>
        <begin position="2"/>
        <end position="101"/>
    </location>
</feature>
<dbReference type="GO" id="GO:0005975">
    <property type="term" value="P:carbohydrate metabolic process"/>
    <property type="evidence" value="ECO:0007669"/>
    <property type="project" value="InterPro"/>
</dbReference>
<dbReference type="PANTHER" id="PTHR36447:SF2">
    <property type="entry name" value="BETA-GALACTOSIDASE YESZ"/>
    <property type="match status" value="1"/>
</dbReference>
<evidence type="ECO:0000313" key="2">
    <source>
        <dbReference type="EMBL" id="EMF42046.1"/>
    </source>
</evidence>
<gene>
    <name evidence="2" type="ORF">LEP1GSC067_1504</name>
</gene>
<evidence type="ECO:0000313" key="3">
    <source>
        <dbReference type="Proteomes" id="UP000011754"/>
    </source>
</evidence>
<dbReference type="InterPro" id="IPR013738">
    <property type="entry name" value="Beta_galactosidase_Trimer"/>
</dbReference>
<dbReference type="InterPro" id="IPR003476">
    <property type="entry name" value="Glyco_hydro_42"/>
</dbReference>
<dbReference type="SUPFAM" id="SSF52317">
    <property type="entry name" value="Class I glutamine amidotransferase-like"/>
    <property type="match status" value="1"/>
</dbReference>
<evidence type="ECO:0000259" key="1">
    <source>
        <dbReference type="Pfam" id="PF08532"/>
    </source>
</evidence>
<protein>
    <submittedName>
        <fullName evidence="2">Beta-galactosidase trimerization domain protein</fullName>
    </submittedName>
</protein>
<name>M3EW59_LEPIR</name>
<dbReference type="GO" id="GO:0004565">
    <property type="term" value="F:beta-galactosidase activity"/>
    <property type="evidence" value="ECO:0007669"/>
    <property type="project" value="InterPro"/>
</dbReference>
<comment type="caution">
    <text evidence="2">The sequence shown here is derived from an EMBL/GenBank/DDBJ whole genome shotgun (WGS) entry which is preliminary data.</text>
</comment>
<dbReference type="Pfam" id="PF08532">
    <property type="entry name" value="Glyco_hydro_42M"/>
    <property type="match status" value="1"/>
</dbReference>
<proteinExistence type="predicted"/>
<dbReference type="CDD" id="cd03143">
    <property type="entry name" value="A4_beta-galactosidase_middle_domain"/>
    <property type="match status" value="1"/>
</dbReference>
<reference evidence="2 3" key="1">
    <citation type="submission" date="2013-01" db="EMBL/GenBank/DDBJ databases">
        <authorList>
            <person name="Harkins D.M."/>
            <person name="Durkin A.S."/>
            <person name="Brinkac L.M."/>
            <person name="Haft D.H."/>
            <person name="Selengut J.D."/>
            <person name="Sanka R."/>
            <person name="DePew J."/>
            <person name="Purushe J."/>
            <person name="Hartskeerl R.A."/>
            <person name="Ahmed A."/>
            <person name="van der Linden H."/>
            <person name="Goris M.G.A."/>
            <person name="Vinetz J.M."/>
            <person name="Sutton G.G."/>
            <person name="Nierman W.C."/>
            <person name="Fouts D.E."/>
        </authorList>
    </citation>
    <scope>NUCLEOTIDE SEQUENCE [LARGE SCALE GENOMIC DNA]</scope>
    <source>
        <strain evidence="2 3">TE 1992</strain>
    </source>
</reference>
<accession>M3EW59</accession>
<dbReference type="Proteomes" id="UP000011754">
    <property type="component" value="Unassembled WGS sequence"/>
</dbReference>
<dbReference type="AlphaFoldDB" id="M3EW59"/>
<organism evidence="2 3">
    <name type="scientific">Leptospira interrogans serovar Lora str. TE 1992</name>
    <dbReference type="NCBI Taxonomy" id="1193028"/>
    <lineage>
        <taxon>Bacteria</taxon>
        <taxon>Pseudomonadati</taxon>
        <taxon>Spirochaetota</taxon>
        <taxon>Spirochaetia</taxon>
        <taxon>Leptospirales</taxon>
        <taxon>Leptospiraceae</taxon>
        <taxon>Leptospira</taxon>
    </lineage>
</organism>